<keyword evidence="2" id="KW-0479">Metal-binding</keyword>
<dbReference type="EMBL" id="SCKG01000023">
    <property type="protein sequence ID" value="TDG96952.1"/>
    <property type="molecule type" value="Genomic_DNA"/>
</dbReference>
<dbReference type="InterPro" id="IPR002048">
    <property type="entry name" value="EF_hand_dom"/>
</dbReference>
<keyword evidence="8" id="KW-1185">Reference proteome</keyword>
<dbReference type="InterPro" id="IPR018247">
    <property type="entry name" value="EF_Hand_1_Ca_BS"/>
</dbReference>
<feature type="compositionally biased region" description="Polar residues" evidence="5">
    <location>
        <begin position="1127"/>
        <end position="1137"/>
    </location>
</feature>
<dbReference type="SUPFAM" id="SSF47473">
    <property type="entry name" value="EF-hand"/>
    <property type="match status" value="5"/>
</dbReference>
<feature type="compositionally biased region" description="Basic and acidic residues" evidence="5">
    <location>
        <begin position="559"/>
        <end position="575"/>
    </location>
</feature>
<proteinExistence type="predicted"/>
<dbReference type="STRING" id="8167.A0A484C4M1"/>
<dbReference type="InterPro" id="IPR052603">
    <property type="entry name" value="EFCB6"/>
</dbReference>
<dbReference type="Pfam" id="PF08976">
    <property type="entry name" value="EF-hand_11"/>
    <property type="match status" value="3"/>
</dbReference>
<dbReference type="InterPro" id="IPR015070">
    <property type="entry name" value="EF_hand_DJBP"/>
</dbReference>
<evidence type="ECO:0000313" key="8">
    <source>
        <dbReference type="Proteomes" id="UP000295070"/>
    </source>
</evidence>
<evidence type="ECO:0000259" key="6">
    <source>
        <dbReference type="PROSITE" id="PS50222"/>
    </source>
</evidence>
<keyword evidence="3" id="KW-0677">Repeat</keyword>
<feature type="region of interest" description="Disordered" evidence="5">
    <location>
        <begin position="470"/>
        <end position="502"/>
    </location>
</feature>
<evidence type="ECO:0000256" key="4">
    <source>
        <dbReference type="ARBA" id="ARBA00022837"/>
    </source>
</evidence>
<dbReference type="SMART" id="SM00054">
    <property type="entry name" value="EFh"/>
    <property type="match status" value="6"/>
</dbReference>
<feature type="compositionally biased region" description="Polar residues" evidence="5">
    <location>
        <begin position="1225"/>
        <end position="1240"/>
    </location>
</feature>
<dbReference type="InterPro" id="IPR011992">
    <property type="entry name" value="EF-hand-dom_pair"/>
</dbReference>
<feature type="domain" description="EF-hand" evidence="6">
    <location>
        <begin position="1405"/>
        <end position="1440"/>
    </location>
</feature>
<feature type="domain" description="EF-hand" evidence="6">
    <location>
        <begin position="1036"/>
        <end position="1071"/>
    </location>
</feature>
<dbReference type="PANTHER" id="PTHR20875:SF2">
    <property type="entry name" value="EF-HAND CALCIUM-BINDING DOMAIN-CONTAINING PROTEIN 6"/>
    <property type="match status" value="1"/>
</dbReference>
<name>A0A484C4M1_PERFV</name>
<dbReference type="PROSITE" id="PS50222">
    <property type="entry name" value="EF_HAND_2"/>
    <property type="match status" value="5"/>
</dbReference>
<dbReference type="FunFam" id="1.10.238.10:FF:000121">
    <property type="entry name" value="EF-hand calcium-binding domain-containing protein 6"/>
    <property type="match status" value="1"/>
</dbReference>
<feature type="compositionally biased region" description="Polar residues" evidence="5">
    <location>
        <begin position="577"/>
        <end position="599"/>
    </location>
</feature>
<sequence>MAELLPLHPGLGHLVIGPRPHTALGTATHSSAKRQTGGGHRQTWVHTDRVHPGERLTLEQVEPLIHSRLANIESAFAAVDPDGTGLASREDIGQVLRSLLSLSQNQLDTVLNEVCERGGETVDYTQFLRRFSRAPAAHRACSSRSSSSSMRRGPQNTSMSLAEIQKHLKDKIGGNLRTVIRVFRLFDYNREGHIQRHEFRRILDNYCIRLTDKEFQRLWNHYSPNNGSTISYELFLDKLGFDECHNFKIAPVCTKLEMCSRGTTPPDKVKQRKQRAESLSSLHDAPSALRHRELQILFYDKMCMSSTPVWQALQAFDTTNSGLVKQEVLRAILSSFIFPMNPHFFQKLTNHYGVRATGPVRWKHFLGHFMSPVRDEGDTNLHTGRALEQPVLEEDSLDVQDIHPRLKEIPHLLDMKEAGWINRADLRHLLERPGGTQPQPQTHSQITELLNALDPEHPGELQLASLERLNPSITSAPPPPPSPANTAETLGVPEETEDTAHTGYVTQEELKKVFSCYSMPISDTHFNKLCETSSSRPGSSSKLVYYPGFLQNLGVPLSDETHTSSSHEKSYHERLYTSPQSPLQSVSGQRPPSSPEVSSDTCNLLDIVFQRMRVRLEQRQSSLTDRIQAITHSSDGTLSETDVRKILEDSWVILDDKNFHKLAEQLGFRDGRIERSLFLVKYEEATASDGQQRSGGHGGKDEVAPLLTSAEQCLAVMKTSIKIIHGDNLTAFRLMDRKRKGVVDCSDFKVLYSSLGFFCREAEYQRLLDLMGLHPGGNLNYAEFVHVVENNGKRKQGTQTARVQEQLHELLASDACYKWADMSKVLCQFDKDGQGWIHKKSLRGLLFTYALPMNSEEFDQLWSRYDPECRGCVAVCDFLEKLGFHHEGYLGPRSQKLNQAVARQNADRPVSSDAASLECIEQIVQENYKGLSDSLTHLATSRDGTVTVEELLSLLQTYSCSVRREQLVNHLRRLEVPMDDNSERLSYMDFLSEFDPKAEKRCECPPASPDAVGQIESLDSLSPGLALARMRELVTASAAHLHKAFLAFDQSGTGTVKALEFRQVLENFCARLSDKQYRYMLTKLQLDRENCTVNWKDFLNTFQSQSPLTSERRLSKTWEQGTKTDRSPIQTETSEGTKPLQQIQEVVSGDLYEITKELVDLDPSNSTTISKGQFRQLCDHHCPRLTKDQFECVWSQMPVNEQKKLQYREFLKRFGVLSRTEAGGPTNNVPLPSSEPRQTASTTAFCPETVGAILQRTKSAPQCPSRRPASVGRPGTGSPLGSTERRLRGAVQRCWKEIQRNCTEEDPQREGHISTTSFLEILQSLGISMTQEQLERLAEKFDITNNGSVSYHNFLRHFLLNLKPAETKMEYERRRLPLPITPASQGVLSKDCVEVMLRMHDVVHSSWASIRRCFLTCDRSRTGSVSVQDFRQVLRRFSVRLSEEEFFHLSSYFDANTAGRICYNNFLWAFLR</sequence>
<evidence type="ECO:0000256" key="3">
    <source>
        <dbReference type="ARBA" id="ARBA00022737"/>
    </source>
</evidence>
<evidence type="ECO:0000256" key="5">
    <source>
        <dbReference type="SAM" id="MobiDB-lite"/>
    </source>
</evidence>
<keyword evidence="1" id="KW-0597">Phosphoprotein</keyword>
<dbReference type="GO" id="GO:0005654">
    <property type="term" value="C:nucleoplasm"/>
    <property type="evidence" value="ECO:0007669"/>
    <property type="project" value="TreeGrafter"/>
</dbReference>
<keyword evidence="4" id="KW-0106">Calcium</keyword>
<feature type="domain" description="EF-hand" evidence="6">
    <location>
        <begin position="174"/>
        <end position="209"/>
    </location>
</feature>
<comment type="caution">
    <text evidence="7">The sequence shown here is derived from an EMBL/GenBank/DDBJ whole genome shotgun (WGS) entry which is preliminary data.</text>
</comment>
<dbReference type="Proteomes" id="UP000295070">
    <property type="component" value="Chromosome 23"/>
</dbReference>
<feature type="region of interest" description="Disordered" evidence="5">
    <location>
        <begin position="261"/>
        <end position="282"/>
    </location>
</feature>
<evidence type="ECO:0000256" key="1">
    <source>
        <dbReference type="ARBA" id="ARBA00022553"/>
    </source>
</evidence>
<feature type="compositionally biased region" description="Basic and acidic residues" evidence="5">
    <location>
        <begin position="1110"/>
        <end position="1126"/>
    </location>
</feature>
<feature type="domain" description="EF-hand" evidence="6">
    <location>
        <begin position="731"/>
        <end position="758"/>
    </location>
</feature>
<feature type="region of interest" description="Disordered" evidence="5">
    <location>
        <begin position="1221"/>
        <end position="1240"/>
    </location>
</feature>
<reference evidence="7 8" key="1">
    <citation type="submission" date="2019-01" db="EMBL/GenBank/DDBJ databases">
        <title>A chromosome-scale genome assembly of the yellow perch, Perca flavescens.</title>
        <authorList>
            <person name="Feron R."/>
            <person name="Morvezen R."/>
            <person name="Bestin A."/>
            <person name="Haffray P."/>
            <person name="Klopp C."/>
            <person name="Zahm M."/>
            <person name="Cabau C."/>
            <person name="Roques C."/>
            <person name="Donnadieu C."/>
            <person name="Bouchez O."/>
            <person name="Christie M."/>
            <person name="Larson W."/>
            <person name="Guiguen Y."/>
        </authorList>
    </citation>
    <scope>NUCLEOTIDE SEQUENCE [LARGE SCALE GENOMIC DNA]</scope>
    <source>
        <strain evidence="7">YP-PL-M2</strain>
        <tissue evidence="7">Blood</tissue>
    </source>
</reference>
<accession>A0A484C4M1</accession>
<dbReference type="GO" id="GO:0005509">
    <property type="term" value="F:calcium ion binding"/>
    <property type="evidence" value="ECO:0007669"/>
    <property type="project" value="InterPro"/>
</dbReference>
<evidence type="ECO:0000256" key="2">
    <source>
        <dbReference type="ARBA" id="ARBA00022723"/>
    </source>
</evidence>
<evidence type="ECO:0000313" key="7">
    <source>
        <dbReference type="EMBL" id="TDG96952.1"/>
    </source>
</evidence>
<feature type="domain" description="EF-hand" evidence="6">
    <location>
        <begin position="67"/>
        <end position="102"/>
    </location>
</feature>
<dbReference type="CDD" id="cd00051">
    <property type="entry name" value="EFh"/>
    <property type="match status" value="1"/>
</dbReference>
<dbReference type="PROSITE" id="PS00018">
    <property type="entry name" value="EF_HAND_1"/>
    <property type="match status" value="2"/>
</dbReference>
<feature type="region of interest" description="Disordered" evidence="5">
    <location>
        <begin position="1257"/>
        <end position="1287"/>
    </location>
</feature>
<protein>
    <recommendedName>
        <fullName evidence="6">EF-hand domain-containing protein</fullName>
    </recommendedName>
</protein>
<organism evidence="7 8">
    <name type="scientific">Perca flavescens</name>
    <name type="common">American yellow perch</name>
    <name type="synonym">Morone flavescens</name>
    <dbReference type="NCBI Taxonomy" id="8167"/>
    <lineage>
        <taxon>Eukaryota</taxon>
        <taxon>Metazoa</taxon>
        <taxon>Chordata</taxon>
        <taxon>Craniata</taxon>
        <taxon>Vertebrata</taxon>
        <taxon>Euteleostomi</taxon>
        <taxon>Actinopterygii</taxon>
        <taxon>Neopterygii</taxon>
        <taxon>Teleostei</taxon>
        <taxon>Neoteleostei</taxon>
        <taxon>Acanthomorphata</taxon>
        <taxon>Eupercaria</taxon>
        <taxon>Perciformes</taxon>
        <taxon>Percoidei</taxon>
        <taxon>Percidae</taxon>
        <taxon>Percinae</taxon>
        <taxon>Perca</taxon>
    </lineage>
</organism>
<dbReference type="Gene3D" id="1.10.238.10">
    <property type="entry name" value="EF-hand"/>
    <property type="match status" value="9"/>
</dbReference>
<dbReference type="PANTHER" id="PTHR20875">
    <property type="entry name" value="EF-HAND CALCIUM-BINDING DOMAIN-CONTAINING PROTEIN 6-RELATED"/>
    <property type="match status" value="1"/>
</dbReference>
<feature type="region of interest" description="Disordered" evidence="5">
    <location>
        <begin position="557"/>
        <end position="599"/>
    </location>
</feature>
<dbReference type="FunFam" id="1.10.238.10:FF:000179">
    <property type="entry name" value="EF-hand calcium-binding domain-containing protein 6"/>
    <property type="match status" value="1"/>
</dbReference>
<gene>
    <name evidence="7" type="ORF">EPR50_G00234450</name>
</gene>
<feature type="region of interest" description="Disordered" evidence="5">
    <location>
        <begin position="1110"/>
        <end position="1137"/>
    </location>
</feature>